<organism evidence="2 3">
    <name type="scientific">Meganyctiphanes norvegica</name>
    <name type="common">Northern krill</name>
    <name type="synonym">Thysanopoda norvegica</name>
    <dbReference type="NCBI Taxonomy" id="48144"/>
    <lineage>
        <taxon>Eukaryota</taxon>
        <taxon>Metazoa</taxon>
        <taxon>Ecdysozoa</taxon>
        <taxon>Arthropoda</taxon>
        <taxon>Crustacea</taxon>
        <taxon>Multicrustacea</taxon>
        <taxon>Malacostraca</taxon>
        <taxon>Eumalacostraca</taxon>
        <taxon>Eucarida</taxon>
        <taxon>Euphausiacea</taxon>
        <taxon>Euphausiidae</taxon>
        <taxon>Meganyctiphanes</taxon>
    </lineage>
</organism>
<name>A0AAV2Q8F9_MEGNR</name>
<dbReference type="EMBL" id="CAXKWB010004703">
    <property type="protein sequence ID" value="CAL4074961.1"/>
    <property type="molecule type" value="Genomic_DNA"/>
</dbReference>
<evidence type="ECO:0000256" key="1">
    <source>
        <dbReference type="SAM" id="Coils"/>
    </source>
</evidence>
<dbReference type="GO" id="GO:0003712">
    <property type="term" value="F:transcription coregulator activity"/>
    <property type="evidence" value="ECO:0007669"/>
    <property type="project" value="TreeGrafter"/>
</dbReference>
<sequence>MSLEETREIILQKEQELSELKNKKKQLYQELKAVLNEDANRKHQQKSEIFASTAYPYPTNGPSQLGSHPQMLFQSGLMAGQSDVHTLIKVEAGGPQQTDLNTSVQQAHHKHPFSVVTPPTAYQNALPYGMKSLPHSAHAVISHPLTGDEGT</sequence>
<dbReference type="Pfam" id="PF15991">
    <property type="entry name" value="G_path_suppress"/>
    <property type="match status" value="1"/>
</dbReference>
<reference evidence="2 3" key="1">
    <citation type="submission" date="2024-05" db="EMBL/GenBank/DDBJ databases">
        <authorList>
            <person name="Wallberg A."/>
        </authorList>
    </citation>
    <scope>NUCLEOTIDE SEQUENCE [LARGE SCALE GENOMIC DNA]</scope>
</reference>
<dbReference type="GO" id="GO:0005667">
    <property type="term" value="C:transcription regulator complex"/>
    <property type="evidence" value="ECO:0007669"/>
    <property type="project" value="TreeGrafter"/>
</dbReference>
<dbReference type="AlphaFoldDB" id="A0AAV2Q8F9"/>
<gene>
    <name evidence="2" type="ORF">MNOR_LOCUS9657</name>
</gene>
<feature type="non-terminal residue" evidence="2">
    <location>
        <position position="151"/>
    </location>
</feature>
<dbReference type="InterPro" id="IPR026094">
    <property type="entry name" value="GPS2"/>
</dbReference>
<protein>
    <recommendedName>
        <fullName evidence="4">G protein pathway suppressor 2</fullName>
    </recommendedName>
</protein>
<evidence type="ECO:0008006" key="4">
    <source>
        <dbReference type="Google" id="ProtNLM"/>
    </source>
</evidence>
<keyword evidence="1" id="KW-0175">Coiled coil</keyword>
<dbReference type="PANTHER" id="PTHR22654">
    <property type="entry name" value="G PROTEIN PATHWAY SUPPRESSOR 2"/>
    <property type="match status" value="1"/>
</dbReference>
<proteinExistence type="predicted"/>
<dbReference type="PANTHER" id="PTHR22654:SF2">
    <property type="entry name" value="G PROTEIN PATHWAY SUPPRESSOR 2"/>
    <property type="match status" value="1"/>
</dbReference>
<dbReference type="Proteomes" id="UP001497623">
    <property type="component" value="Unassembled WGS sequence"/>
</dbReference>
<feature type="coiled-coil region" evidence="1">
    <location>
        <begin position="3"/>
        <end position="37"/>
    </location>
</feature>
<dbReference type="GO" id="GO:0006357">
    <property type="term" value="P:regulation of transcription by RNA polymerase II"/>
    <property type="evidence" value="ECO:0007669"/>
    <property type="project" value="TreeGrafter"/>
</dbReference>
<evidence type="ECO:0000313" key="3">
    <source>
        <dbReference type="Proteomes" id="UP001497623"/>
    </source>
</evidence>
<keyword evidence="3" id="KW-1185">Reference proteome</keyword>
<comment type="caution">
    <text evidence="2">The sequence shown here is derived from an EMBL/GenBank/DDBJ whole genome shotgun (WGS) entry which is preliminary data.</text>
</comment>
<accession>A0AAV2Q8F9</accession>
<evidence type="ECO:0000313" key="2">
    <source>
        <dbReference type="EMBL" id="CAL4074961.1"/>
    </source>
</evidence>